<keyword evidence="2" id="KW-1185">Reference proteome</keyword>
<reference evidence="2" key="1">
    <citation type="submission" date="2009-09" db="EMBL/GenBank/DDBJ databases">
        <title>The complete chromosome of Sebaldella termitidis ATCC 33386.</title>
        <authorList>
            <consortium name="US DOE Joint Genome Institute (JGI-PGF)"/>
            <person name="Lucas S."/>
            <person name="Copeland A."/>
            <person name="Lapidus A."/>
            <person name="Glavina del Rio T."/>
            <person name="Dalin E."/>
            <person name="Tice H."/>
            <person name="Bruce D."/>
            <person name="Goodwin L."/>
            <person name="Pitluck S."/>
            <person name="Kyrpides N."/>
            <person name="Mavromatis K."/>
            <person name="Ivanova N."/>
            <person name="Mikhailova N."/>
            <person name="Sims D."/>
            <person name="Meincke L."/>
            <person name="Brettin T."/>
            <person name="Detter J.C."/>
            <person name="Han C."/>
            <person name="Larimer F."/>
            <person name="Land M."/>
            <person name="Hauser L."/>
            <person name="Markowitz V."/>
            <person name="Cheng J.F."/>
            <person name="Hugenholtz P."/>
            <person name="Woyke T."/>
            <person name="Wu D."/>
            <person name="Eisen J.A."/>
        </authorList>
    </citation>
    <scope>NUCLEOTIDE SEQUENCE [LARGE SCALE GENOMIC DNA]</scope>
    <source>
        <strain evidence="2">ATCC 33386 / NCTC 11300</strain>
    </source>
</reference>
<reference evidence="1 2" key="2">
    <citation type="journal article" date="2010" name="Stand. Genomic Sci.">
        <title>Complete genome sequence of Sebaldella termitidis type strain (NCTC 11300).</title>
        <authorList>
            <person name="Harmon-Smith M."/>
            <person name="Celia L."/>
            <person name="Chertkov O."/>
            <person name="Lapidus A."/>
            <person name="Copeland A."/>
            <person name="Glavina Del Rio T."/>
            <person name="Nolan M."/>
            <person name="Lucas S."/>
            <person name="Tice H."/>
            <person name="Cheng J.F."/>
            <person name="Han C."/>
            <person name="Detter J.C."/>
            <person name="Bruce D."/>
            <person name="Goodwin L."/>
            <person name="Pitluck S."/>
            <person name="Pati A."/>
            <person name="Liolios K."/>
            <person name="Ivanova N."/>
            <person name="Mavromatis K."/>
            <person name="Mikhailova N."/>
            <person name="Chen A."/>
            <person name="Palaniappan K."/>
            <person name="Land M."/>
            <person name="Hauser L."/>
            <person name="Chang Y.J."/>
            <person name="Jeffries C.D."/>
            <person name="Brettin T."/>
            <person name="Goker M."/>
            <person name="Beck B."/>
            <person name="Bristow J."/>
            <person name="Eisen J.A."/>
            <person name="Markowitz V."/>
            <person name="Hugenholtz P."/>
            <person name="Kyrpides N.C."/>
            <person name="Klenk H.P."/>
            <person name="Chen F."/>
        </authorList>
    </citation>
    <scope>NUCLEOTIDE SEQUENCE [LARGE SCALE GENOMIC DNA]</scope>
    <source>
        <strain evidence="2">ATCC 33386 / NCTC 11300</strain>
    </source>
</reference>
<dbReference type="Proteomes" id="UP000000845">
    <property type="component" value="Chromosome"/>
</dbReference>
<dbReference type="eggNOG" id="ENOG503305G">
    <property type="taxonomic scope" value="Bacteria"/>
</dbReference>
<proteinExistence type="predicted"/>
<accession>D1AI27</accession>
<evidence type="ECO:0000313" key="2">
    <source>
        <dbReference type="Proteomes" id="UP000000845"/>
    </source>
</evidence>
<dbReference type="InterPro" id="IPR045441">
    <property type="entry name" value="DUF6506"/>
</dbReference>
<sequence>MKKKYAFLLMGADFDITKDQVCFETEKLISCLYTVRNPEEAKTKVTELANKGYGAIELCGAFGSELADELITLTEGKIAIGYVVHNPQQDNLFAKFFS</sequence>
<dbReference type="EMBL" id="CP001739">
    <property type="protein sequence ID" value="ACZ08411.1"/>
    <property type="molecule type" value="Genomic_DNA"/>
</dbReference>
<evidence type="ECO:0000313" key="1">
    <source>
        <dbReference type="EMBL" id="ACZ08411.1"/>
    </source>
</evidence>
<protein>
    <submittedName>
        <fullName evidence="1">Uncharacterized protein</fullName>
    </submittedName>
</protein>
<gene>
    <name evidence="1" type="ordered locus">Sterm_1552</name>
</gene>
<dbReference type="RefSeq" id="WP_012861007.1">
    <property type="nucleotide sequence ID" value="NC_013517.1"/>
</dbReference>
<dbReference type="HOGENOM" id="CLU_148741_0_0_0"/>
<dbReference type="Pfam" id="PF20116">
    <property type="entry name" value="DUF6506"/>
    <property type="match status" value="1"/>
</dbReference>
<name>D1AI27_SEBTE</name>
<dbReference type="AlphaFoldDB" id="D1AI27"/>
<dbReference type="KEGG" id="str:Sterm_1552"/>
<organism evidence="1 2">
    <name type="scientific">Sebaldella termitidis (strain ATCC 33386 / NCTC 11300)</name>
    <dbReference type="NCBI Taxonomy" id="526218"/>
    <lineage>
        <taxon>Bacteria</taxon>
        <taxon>Fusobacteriati</taxon>
        <taxon>Fusobacteriota</taxon>
        <taxon>Fusobacteriia</taxon>
        <taxon>Fusobacteriales</taxon>
        <taxon>Leptotrichiaceae</taxon>
        <taxon>Sebaldella</taxon>
    </lineage>
</organism>